<dbReference type="EMBL" id="KN825130">
    <property type="protein sequence ID" value="KIK94097.1"/>
    <property type="molecule type" value="Genomic_DNA"/>
</dbReference>
<gene>
    <name evidence="1" type="ORF">PAXRUDRAFT_473199</name>
</gene>
<organism evidence="1 2">
    <name type="scientific">Paxillus rubicundulus Ve08.2h10</name>
    <dbReference type="NCBI Taxonomy" id="930991"/>
    <lineage>
        <taxon>Eukaryota</taxon>
        <taxon>Fungi</taxon>
        <taxon>Dikarya</taxon>
        <taxon>Basidiomycota</taxon>
        <taxon>Agaricomycotina</taxon>
        <taxon>Agaricomycetes</taxon>
        <taxon>Agaricomycetidae</taxon>
        <taxon>Boletales</taxon>
        <taxon>Paxilineae</taxon>
        <taxon>Paxillaceae</taxon>
        <taxon>Paxillus</taxon>
    </lineage>
</organism>
<dbReference type="HOGENOM" id="CLU_2961502_0_0_1"/>
<reference evidence="1 2" key="1">
    <citation type="submission" date="2014-04" db="EMBL/GenBank/DDBJ databases">
        <authorList>
            <consortium name="DOE Joint Genome Institute"/>
            <person name="Kuo A."/>
            <person name="Kohler A."/>
            <person name="Jargeat P."/>
            <person name="Nagy L.G."/>
            <person name="Floudas D."/>
            <person name="Copeland A."/>
            <person name="Barry K.W."/>
            <person name="Cichocki N."/>
            <person name="Veneault-Fourrey C."/>
            <person name="LaButti K."/>
            <person name="Lindquist E.A."/>
            <person name="Lipzen A."/>
            <person name="Lundell T."/>
            <person name="Morin E."/>
            <person name="Murat C."/>
            <person name="Sun H."/>
            <person name="Tunlid A."/>
            <person name="Henrissat B."/>
            <person name="Grigoriev I.V."/>
            <person name="Hibbett D.S."/>
            <person name="Martin F."/>
            <person name="Nordberg H.P."/>
            <person name="Cantor M.N."/>
            <person name="Hua S.X."/>
        </authorList>
    </citation>
    <scope>NUCLEOTIDE SEQUENCE [LARGE SCALE GENOMIC DNA]</scope>
    <source>
        <strain evidence="1 2">Ve08.2h10</strain>
    </source>
</reference>
<dbReference type="InParanoid" id="A0A0D0DAE0"/>
<name>A0A0D0DAE0_9AGAM</name>
<keyword evidence="2" id="KW-1185">Reference proteome</keyword>
<reference evidence="2" key="2">
    <citation type="submission" date="2015-01" db="EMBL/GenBank/DDBJ databases">
        <title>Evolutionary Origins and Diversification of the Mycorrhizal Mutualists.</title>
        <authorList>
            <consortium name="DOE Joint Genome Institute"/>
            <consortium name="Mycorrhizal Genomics Consortium"/>
            <person name="Kohler A."/>
            <person name="Kuo A."/>
            <person name="Nagy L.G."/>
            <person name="Floudas D."/>
            <person name="Copeland A."/>
            <person name="Barry K.W."/>
            <person name="Cichocki N."/>
            <person name="Veneault-Fourrey C."/>
            <person name="LaButti K."/>
            <person name="Lindquist E.A."/>
            <person name="Lipzen A."/>
            <person name="Lundell T."/>
            <person name="Morin E."/>
            <person name="Murat C."/>
            <person name="Riley R."/>
            <person name="Ohm R."/>
            <person name="Sun H."/>
            <person name="Tunlid A."/>
            <person name="Henrissat B."/>
            <person name="Grigoriev I.V."/>
            <person name="Hibbett D.S."/>
            <person name="Martin F."/>
        </authorList>
    </citation>
    <scope>NUCLEOTIDE SEQUENCE [LARGE SCALE GENOMIC DNA]</scope>
    <source>
        <strain evidence="2">Ve08.2h10</strain>
    </source>
</reference>
<evidence type="ECO:0000313" key="2">
    <source>
        <dbReference type="Proteomes" id="UP000054538"/>
    </source>
</evidence>
<evidence type="ECO:0000313" key="1">
    <source>
        <dbReference type="EMBL" id="KIK94097.1"/>
    </source>
</evidence>
<dbReference type="AlphaFoldDB" id="A0A0D0DAE0"/>
<accession>A0A0D0DAE0</accession>
<protein>
    <submittedName>
        <fullName evidence="1">Uncharacterized protein</fullName>
    </submittedName>
</protein>
<proteinExistence type="predicted"/>
<sequence length="59" mass="6587">MPTLHTWFFLARKDLPCPSSPYRTYMFLGGTDAIGTNCTLHFHHTWETCIGLGSVGLGE</sequence>
<dbReference type="Proteomes" id="UP000054538">
    <property type="component" value="Unassembled WGS sequence"/>
</dbReference>